<dbReference type="PANTHER" id="PTHR21405:SF0">
    <property type="entry name" value="TETRATRICOPEPTIDE REPEAT PROTEIN 36"/>
    <property type="match status" value="1"/>
</dbReference>
<dbReference type="EMBL" id="ACPB03022821">
    <property type="status" value="NOT_ANNOTATED_CDS"/>
    <property type="molecule type" value="Genomic_DNA"/>
</dbReference>
<dbReference type="FunCoup" id="T1HGJ9">
    <property type="interactions" value="17"/>
</dbReference>
<dbReference type="AlphaFoldDB" id="T1HGJ9"/>
<dbReference type="OMA" id="CNQMLCE"/>
<name>T1HGJ9_RHOPR</name>
<dbReference type="PANTHER" id="PTHR21405">
    <property type="entry name" value="CDNA SEQUENCE BC021608"/>
    <property type="match status" value="1"/>
</dbReference>
<dbReference type="InterPro" id="IPR011990">
    <property type="entry name" value="TPR-like_helical_dom_sf"/>
</dbReference>
<dbReference type="Proteomes" id="UP000015103">
    <property type="component" value="Unassembled WGS sequence"/>
</dbReference>
<dbReference type="InterPro" id="IPR038906">
    <property type="entry name" value="TTC36"/>
</dbReference>
<dbReference type="GO" id="GO:0006570">
    <property type="term" value="P:tyrosine metabolic process"/>
    <property type="evidence" value="ECO:0007669"/>
    <property type="project" value="TreeGrafter"/>
</dbReference>
<dbReference type="InParanoid" id="T1HGJ9"/>
<evidence type="ECO:0000313" key="3">
    <source>
        <dbReference type="Proteomes" id="UP000015103"/>
    </source>
</evidence>
<dbReference type="InterPro" id="IPR019734">
    <property type="entry name" value="TPR_rpt"/>
</dbReference>
<sequence>MSGITLNDKAVLNCIFNPLLPVEDAIIDEEHEEILKDEEVETEEVLKAKEIEFKGIQAAENGQIEDAIKLFTEALNIAQRAAGYNNRAQAFRLLEKDEDALNDLNTALDISKEKGKSGCQALCQRGLLFRKKGQTDLAKSDFVKASNLGSKFAKQQVS</sequence>
<dbReference type="VEuPathDB" id="VectorBase:RPRC003172"/>
<evidence type="ECO:0000256" key="1">
    <source>
        <dbReference type="ARBA" id="ARBA00006995"/>
    </source>
</evidence>
<evidence type="ECO:0008006" key="4">
    <source>
        <dbReference type="Google" id="ProtNLM"/>
    </source>
</evidence>
<keyword evidence="3" id="KW-1185">Reference proteome</keyword>
<dbReference type="Pfam" id="PF13181">
    <property type="entry name" value="TPR_8"/>
    <property type="match status" value="1"/>
</dbReference>
<dbReference type="HOGENOM" id="CLU_1464567_0_0_1"/>
<dbReference type="Gene3D" id="1.25.40.10">
    <property type="entry name" value="Tetratricopeptide repeat domain"/>
    <property type="match status" value="1"/>
</dbReference>
<comment type="similarity">
    <text evidence="1">Belongs to the TTC36 family.</text>
</comment>
<organism evidence="2 3">
    <name type="scientific">Rhodnius prolixus</name>
    <name type="common">Triatomid bug</name>
    <dbReference type="NCBI Taxonomy" id="13249"/>
    <lineage>
        <taxon>Eukaryota</taxon>
        <taxon>Metazoa</taxon>
        <taxon>Ecdysozoa</taxon>
        <taxon>Arthropoda</taxon>
        <taxon>Hexapoda</taxon>
        <taxon>Insecta</taxon>
        <taxon>Pterygota</taxon>
        <taxon>Neoptera</taxon>
        <taxon>Paraneoptera</taxon>
        <taxon>Hemiptera</taxon>
        <taxon>Heteroptera</taxon>
        <taxon>Panheteroptera</taxon>
        <taxon>Cimicomorpha</taxon>
        <taxon>Reduviidae</taxon>
        <taxon>Triatominae</taxon>
        <taxon>Rhodnius</taxon>
    </lineage>
</organism>
<accession>T1HGJ9</accession>
<proteinExistence type="inferred from homology"/>
<reference evidence="2" key="1">
    <citation type="submission" date="2015-05" db="UniProtKB">
        <authorList>
            <consortium name="EnsemblMetazoa"/>
        </authorList>
    </citation>
    <scope>IDENTIFICATION</scope>
</reference>
<dbReference type="eggNOG" id="KOG4555">
    <property type="taxonomic scope" value="Eukaryota"/>
</dbReference>
<dbReference type="SUPFAM" id="SSF48452">
    <property type="entry name" value="TPR-like"/>
    <property type="match status" value="1"/>
</dbReference>
<dbReference type="STRING" id="13249.T1HGJ9"/>
<protein>
    <recommendedName>
        <fullName evidence="4">Tetratricopeptide repeat protein 36</fullName>
    </recommendedName>
</protein>
<evidence type="ECO:0000313" key="2">
    <source>
        <dbReference type="EnsemblMetazoa" id="RPRC003172-PA"/>
    </source>
</evidence>
<dbReference type="SMART" id="SM00028">
    <property type="entry name" value="TPR"/>
    <property type="match status" value="2"/>
</dbReference>
<dbReference type="EnsemblMetazoa" id="RPRC003172-RA">
    <property type="protein sequence ID" value="RPRC003172-PA"/>
    <property type="gene ID" value="RPRC003172"/>
</dbReference>